<reference evidence="1" key="1">
    <citation type="submission" date="2020-05" db="EMBL/GenBank/DDBJ databases">
        <authorList>
            <person name="Zhu T."/>
            <person name="Keshari N."/>
            <person name="Lu X."/>
        </authorList>
    </citation>
    <scope>NUCLEOTIDE SEQUENCE</scope>
    <source>
        <strain evidence="1">NK1-12</strain>
    </source>
</reference>
<sequence length="233" mass="26918">MQIPSFPECNHPLVQTLHHHSDRELLTLFQRHPESGKYFTAIFCRYSPIVYSLIQHSVRSPAQANYLFAVTWRHLYYELGGLDLNGKLVQSPTFSLQSWLIQITALCINRVALPAVEEINYSLPAASPPFWCFVEQALDRLTPRQRFIILMAQTFHWSEPRISAYLQAEGEVISSQEVQQELADSYQQLELALPEDICAIYLNRSMPDPLSNNRDELESIFRLDPIEPVFESH</sequence>
<dbReference type="AlphaFoldDB" id="A0AA96WDH7"/>
<protein>
    <submittedName>
        <fullName evidence="1">Sigma-70 family RNA polymerase sigma factor</fullName>
    </submittedName>
</protein>
<organism evidence="1">
    <name type="scientific">Leptolyngbya sp. NK1-12</name>
    <dbReference type="NCBI Taxonomy" id="2547451"/>
    <lineage>
        <taxon>Bacteria</taxon>
        <taxon>Bacillati</taxon>
        <taxon>Cyanobacteriota</taxon>
        <taxon>Cyanophyceae</taxon>
        <taxon>Leptolyngbyales</taxon>
        <taxon>Leptolyngbyaceae</taxon>
        <taxon>Leptolyngbya group</taxon>
        <taxon>Leptolyngbya</taxon>
    </lineage>
</organism>
<dbReference type="EMBL" id="CP053586">
    <property type="protein sequence ID" value="WNZ22960.1"/>
    <property type="molecule type" value="Genomic_DNA"/>
</dbReference>
<evidence type="ECO:0000313" key="1">
    <source>
        <dbReference type="EMBL" id="WNZ22960.1"/>
    </source>
</evidence>
<accession>A0AA96WDH7</accession>
<proteinExistence type="predicted"/>
<name>A0AA96WDH7_9CYAN</name>
<gene>
    <name evidence="1" type="ORF">HJG54_08860</name>
</gene>
<dbReference type="RefSeq" id="WP_316434514.1">
    <property type="nucleotide sequence ID" value="NZ_CP053586.1"/>
</dbReference>